<reference evidence="2" key="4">
    <citation type="journal article" date="2015" name="G3 (Bethesda)">
        <title>Genome sequences of three phytopathogenic species of the Magnaporthaceae family of fungi.</title>
        <authorList>
            <person name="Okagaki L.H."/>
            <person name="Nunes C.C."/>
            <person name="Sailsbery J."/>
            <person name="Clay B."/>
            <person name="Brown D."/>
            <person name="John T."/>
            <person name="Oh Y."/>
            <person name="Young N."/>
            <person name="Fitzgerald M."/>
            <person name="Haas B.J."/>
            <person name="Zeng Q."/>
            <person name="Young S."/>
            <person name="Adiconis X."/>
            <person name="Fan L."/>
            <person name="Levin J.Z."/>
            <person name="Mitchell T.K."/>
            <person name="Okubara P.A."/>
            <person name="Farman M.L."/>
            <person name="Kohn L.M."/>
            <person name="Birren B."/>
            <person name="Ma L.-J."/>
            <person name="Dean R.A."/>
        </authorList>
    </citation>
    <scope>NUCLEOTIDE SEQUENCE</scope>
    <source>
        <strain evidence="2">ATCC 64411 / 73-15</strain>
    </source>
</reference>
<sequence>MCNFIWTTWRHCLREPDQHKILLAVVFCDDVLDTMPLTDRDRSWLRRPQQLACERVPSKVAMVTASCTKKTETWRPQGRYTCCRPCCRFILDRDDLLGPWLDLARLPVPRSGM</sequence>
<keyword evidence="3" id="KW-1185">Reference proteome</keyword>
<dbReference type="AlphaFoldDB" id="A0A0C4EDR8"/>
<reference evidence="1" key="2">
    <citation type="submission" date="2010-05" db="EMBL/GenBank/DDBJ databases">
        <title>The Genome Sequence of Magnaporthe poae strain ATCC 64411.</title>
        <authorList>
            <consortium name="The Broad Institute Genome Sequencing Platform"/>
            <consortium name="Broad Institute Genome Sequencing Center for Infectious Disease"/>
            <person name="Ma L.-J."/>
            <person name="Dead R."/>
            <person name="Young S."/>
            <person name="Zeng Q."/>
            <person name="Koehrsen M."/>
            <person name="Alvarado L."/>
            <person name="Berlin A."/>
            <person name="Chapman S.B."/>
            <person name="Chen Z."/>
            <person name="Freedman E."/>
            <person name="Gellesch M."/>
            <person name="Goldberg J."/>
            <person name="Griggs A."/>
            <person name="Gujja S."/>
            <person name="Heilman E.R."/>
            <person name="Heiman D."/>
            <person name="Hepburn T."/>
            <person name="Howarth C."/>
            <person name="Jen D."/>
            <person name="Larson L."/>
            <person name="Mehta T."/>
            <person name="Neiman D."/>
            <person name="Pearson M."/>
            <person name="Roberts A."/>
            <person name="Saif S."/>
            <person name="Shea T."/>
            <person name="Shenoy N."/>
            <person name="Sisk P."/>
            <person name="Stolte C."/>
            <person name="Sykes S."/>
            <person name="Walk T."/>
            <person name="White J."/>
            <person name="Yandava C."/>
            <person name="Haas B."/>
            <person name="Nusbaum C."/>
            <person name="Birren B."/>
        </authorList>
    </citation>
    <scope>NUCLEOTIDE SEQUENCE</scope>
    <source>
        <strain evidence="1">ATCC 64411</strain>
    </source>
</reference>
<dbReference type="EMBL" id="ADBL01002681">
    <property type="status" value="NOT_ANNOTATED_CDS"/>
    <property type="molecule type" value="Genomic_DNA"/>
</dbReference>
<organism evidence="2 3">
    <name type="scientific">Magnaporthiopsis poae (strain ATCC 64411 / 73-15)</name>
    <name type="common">Kentucky bluegrass fungus</name>
    <name type="synonym">Magnaporthe poae</name>
    <dbReference type="NCBI Taxonomy" id="644358"/>
    <lineage>
        <taxon>Eukaryota</taxon>
        <taxon>Fungi</taxon>
        <taxon>Dikarya</taxon>
        <taxon>Ascomycota</taxon>
        <taxon>Pezizomycotina</taxon>
        <taxon>Sordariomycetes</taxon>
        <taxon>Sordariomycetidae</taxon>
        <taxon>Magnaporthales</taxon>
        <taxon>Magnaporthaceae</taxon>
        <taxon>Magnaporthiopsis</taxon>
    </lineage>
</organism>
<reference evidence="3" key="1">
    <citation type="submission" date="2010-05" db="EMBL/GenBank/DDBJ databases">
        <title>The genome sequence of Magnaporthe poae strain ATCC 64411.</title>
        <authorList>
            <person name="Ma L.-J."/>
            <person name="Dead R."/>
            <person name="Young S."/>
            <person name="Zeng Q."/>
            <person name="Koehrsen M."/>
            <person name="Alvarado L."/>
            <person name="Berlin A."/>
            <person name="Chapman S.B."/>
            <person name="Chen Z."/>
            <person name="Freedman E."/>
            <person name="Gellesch M."/>
            <person name="Goldberg J."/>
            <person name="Griggs A."/>
            <person name="Gujja S."/>
            <person name="Heilman E.R."/>
            <person name="Heiman D."/>
            <person name="Hepburn T."/>
            <person name="Howarth C."/>
            <person name="Jen D."/>
            <person name="Larson L."/>
            <person name="Mehta T."/>
            <person name="Neiman D."/>
            <person name="Pearson M."/>
            <person name="Roberts A."/>
            <person name="Saif S."/>
            <person name="Shea T."/>
            <person name="Shenoy N."/>
            <person name="Sisk P."/>
            <person name="Stolte C."/>
            <person name="Sykes S."/>
            <person name="Walk T."/>
            <person name="White J."/>
            <person name="Yandava C."/>
            <person name="Haas B."/>
            <person name="Nusbaum C."/>
            <person name="Birren B."/>
        </authorList>
    </citation>
    <scope>NUCLEOTIDE SEQUENCE [LARGE SCALE GENOMIC DNA]</scope>
    <source>
        <strain evidence="3">ATCC 64411 / 73-15</strain>
    </source>
</reference>
<gene>
    <name evidence="1" type="ORF">MAPG_10877</name>
</gene>
<evidence type="ECO:0000313" key="2">
    <source>
        <dbReference type="EnsemblFungi" id="MAPG_10877T0"/>
    </source>
</evidence>
<evidence type="ECO:0000313" key="1">
    <source>
        <dbReference type="EMBL" id="KLU91928.1"/>
    </source>
</evidence>
<reference evidence="1" key="3">
    <citation type="submission" date="2011-03" db="EMBL/GenBank/DDBJ databases">
        <title>Annotation of Magnaporthe poae ATCC 64411.</title>
        <authorList>
            <person name="Ma L.-J."/>
            <person name="Dead R."/>
            <person name="Young S.K."/>
            <person name="Zeng Q."/>
            <person name="Gargeya S."/>
            <person name="Fitzgerald M."/>
            <person name="Haas B."/>
            <person name="Abouelleil A."/>
            <person name="Alvarado L."/>
            <person name="Arachchi H.M."/>
            <person name="Berlin A."/>
            <person name="Brown A."/>
            <person name="Chapman S.B."/>
            <person name="Chen Z."/>
            <person name="Dunbar C."/>
            <person name="Freedman E."/>
            <person name="Gearin G."/>
            <person name="Gellesch M."/>
            <person name="Goldberg J."/>
            <person name="Griggs A."/>
            <person name="Gujja S."/>
            <person name="Heiman D."/>
            <person name="Howarth C."/>
            <person name="Larson L."/>
            <person name="Lui A."/>
            <person name="MacDonald P.J.P."/>
            <person name="Mehta T."/>
            <person name="Montmayeur A."/>
            <person name="Murphy C."/>
            <person name="Neiman D."/>
            <person name="Pearson M."/>
            <person name="Priest M."/>
            <person name="Roberts A."/>
            <person name="Saif S."/>
            <person name="Shea T."/>
            <person name="Shenoy N."/>
            <person name="Sisk P."/>
            <person name="Stolte C."/>
            <person name="Sykes S."/>
            <person name="Yandava C."/>
            <person name="Wortman J."/>
            <person name="Nusbaum C."/>
            <person name="Birren B."/>
        </authorList>
    </citation>
    <scope>NUCLEOTIDE SEQUENCE</scope>
    <source>
        <strain evidence="1">ATCC 64411</strain>
    </source>
</reference>
<dbReference type="EnsemblFungi" id="MAPG_10877T0">
    <property type="protein sequence ID" value="MAPG_10877T0"/>
    <property type="gene ID" value="MAPG_10877"/>
</dbReference>
<dbReference type="Proteomes" id="UP000011715">
    <property type="component" value="Unassembled WGS sequence"/>
</dbReference>
<evidence type="ECO:0000313" key="3">
    <source>
        <dbReference type="Proteomes" id="UP000011715"/>
    </source>
</evidence>
<proteinExistence type="predicted"/>
<reference evidence="2" key="5">
    <citation type="submission" date="2015-06" db="UniProtKB">
        <authorList>
            <consortium name="EnsemblFungi"/>
        </authorList>
    </citation>
    <scope>IDENTIFICATION</scope>
    <source>
        <strain evidence="2">ATCC 64411</strain>
    </source>
</reference>
<name>A0A0C4EDR8_MAGP6</name>
<dbReference type="VEuPathDB" id="FungiDB:MAPG_10877"/>
<protein>
    <submittedName>
        <fullName evidence="1 2">Uncharacterized protein</fullName>
    </submittedName>
</protein>
<accession>A0A0C4EDR8</accession>
<dbReference type="EMBL" id="GL876978">
    <property type="protein sequence ID" value="KLU91928.1"/>
    <property type="molecule type" value="Genomic_DNA"/>
</dbReference>